<reference evidence="4 5" key="1">
    <citation type="submission" date="2019-05" db="EMBL/GenBank/DDBJ databases">
        <title>Sulfitobacter sabulilitoris sp. nov., isolated from a marine sand.</title>
        <authorList>
            <person name="Yoon J.-H."/>
        </authorList>
    </citation>
    <scope>NUCLEOTIDE SEQUENCE [LARGE SCALE GENOMIC DNA]</scope>
    <source>
        <strain evidence="4 5">HSMS-29</strain>
    </source>
</reference>
<sequence>MSRSTPPKAAAAGKTRKPAATSAPKSAPRAKPAKSTAGTGAATTAPAPVTASTATPANPTAPSVVNSAETVVLGPILRKKELIDRVVERSGIKKKDAKPVVEAMLAELGEALAENRELVLPPFGKFKIKREKTMPNGRAMVVKVRQSAPSQAKLPDAAE</sequence>
<accession>A0A5S3PJ71</accession>
<evidence type="ECO:0000256" key="3">
    <source>
        <dbReference type="SAM" id="MobiDB-lite"/>
    </source>
</evidence>
<dbReference type="Proteomes" id="UP000309550">
    <property type="component" value="Unassembled WGS sequence"/>
</dbReference>
<protein>
    <submittedName>
        <fullName evidence="4">HU family DNA-binding protein</fullName>
    </submittedName>
</protein>
<dbReference type="SUPFAM" id="SSF47729">
    <property type="entry name" value="IHF-like DNA-binding proteins"/>
    <property type="match status" value="1"/>
</dbReference>
<dbReference type="RefSeq" id="WP_138660559.1">
    <property type="nucleotide sequence ID" value="NZ_VANS01000001.1"/>
</dbReference>
<dbReference type="GO" id="GO:0003677">
    <property type="term" value="F:DNA binding"/>
    <property type="evidence" value="ECO:0007669"/>
    <property type="project" value="UniProtKB-KW"/>
</dbReference>
<comment type="similarity">
    <text evidence="1">Belongs to the bacterial histone-like protein family.</text>
</comment>
<gene>
    <name evidence="4" type="ORF">FDT80_01975</name>
</gene>
<feature type="region of interest" description="Disordered" evidence="3">
    <location>
        <begin position="1"/>
        <end position="63"/>
    </location>
</feature>
<evidence type="ECO:0000256" key="2">
    <source>
        <dbReference type="ARBA" id="ARBA00023125"/>
    </source>
</evidence>
<name>A0A5S3PJ71_9RHOB</name>
<dbReference type="InterPro" id="IPR010992">
    <property type="entry name" value="IHF-like_DNA-bd_dom_sf"/>
</dbReference>
<dbReference type="Gene3D" id="4.10.520.10">
    <property type="entry name" value="IHF-like DNA-binding proteins"/>
    <property type="match status" value="1"/>
</dbReference>
<dbReference type="EMBL" id="VANS01000001">
    <property type="protein sequence ID" value="TMM54387.1"/>
    <property type="molecule type" value="Genomic_DNA"/>
</dbReference>
<dbReference type="Pfam" id="PF00216">
    <property type="entry name" value="Bac_DNA_binding"/>
    <property type="match status" value="1"/>
</dbReference>
<evidence type="ECO:0000256" key="1">
    <source>
        <dbReference type="ARBA" id="ARBA00010529"/>
    </source>
</evidence>
<keyword evidence="5" id="KW-1185">Reference proteome</keyword>
<comment type="caution">
    <text evidence="4">The sequence shown here is derived from an EMBL/GenBank/DDBJ whole genome shotgun (WGS) entry which is preliminary data.</text>
</comment>
<dbReference type="AlphaFoldDB" id="A0A5S3PJ71"/>
<dbReference type="InterPro" id="IPR000119">
    <property type="entry name" value="Hist_DNA-bd"/>
</dbReference>
<proteinExistence type="inferred from homology"/>
<dbReference type="OrthoDB" id="7873378at2"/>
<evidence type="ECO:0000313" key="4">
    <source>
        <dbReference type="EMBL" id="TMM54387.1"/>
    </source>
</evidence>
<organism evidence="4 5">
    <name type="scientific">Sulfitobacter sabulilitoris</name>
    <dbReference type="NCBI Taxonomy" id="2562655"/>
    <lineage>
        <taxon>Bacteria</taxon>
        <taxon>Pseudomonadati</taxon>
        <taxon>Pseudomonadota</taxon>
        <taxon>Alphaproteobacteria</taxon>
        <taxon>Rhodobacterales</taxon>
        <taxon>Roseobacteraceae</taxon>
        <taxon>Sulfitobacter</taxon>
    </lineage>
</organism>
<dbReference type="GO" id="GO:0030527">
    <property type="term" value="F:structural constituent of chromatin"/>
    <property type="evidence" value="ECO:0007669"/>
    <property type="project" value="InterPro"/>
</dbReference>
<keyword evidence="2 4" id="KW-0238">DNA-binding</keyword>
<evidence type="ECO:0000313" key="5">
    <source>
        <dbReference type="Proteomes" id="UP000309550"/>
    </source>
</evidence>